<organism evidence="1 2">
    <name type="scientific">Acropora cervicornis</name>
    <name type="common">Staghorn coral</name>
    <dbReference type="NCBI Taxonomy" id="6130"/>
    <lineage>
        <taxon>Eukaryota</taxon>
        <taxon>Metazoa</taxon>
        <taxon>Cnidaria</taxon>
        <taxon>Anthozoa</taxon>
        <taxon>Hexacorallia</taxon>
        <taxon>Scleractinia</taxon>
        <taxon>Astrocoeniina</taxon>
        <taxon>Acroporidae</taxon>
        <taxon>Acropora</taxon>
    </lineage>
</organism>
<accession>A0AAD9Q315</accession>
<evidence type="ECO:0000313" key="2">
    <source>
        <dbReference type="Proteomes" id="UP001249851"/>
    </source>
</evidence>
<dbReference type="AlphaFoldDB" id="A0AAD9Q315"/>
<protein>
    <submittedName>
        <fullName evidence="1">Uncharacterized protein</fullName>
    </submittedName>
</protein>
<gene>
    <name evidence="1" type="ORF">P5673_025220</name>
</gene>
<dbReference type="Proteomes" id="UP001249851">
    <property type="component" value="Unassembled WGS sequence"/>
</dbReference>
<reference evidence="1" key="1">
    <citation type="journal article" date="2023" name="G3 (Bethesda)">
        <title>Whole genome assembly and annotation of the endangered Caribbean coral Acropora cervicornis.</title>
        <authorList>
            <person name="Selwyn J.D."/>
            <person name="Vollmer S.V."/>
        </authorList>
    </citation>
    <scope>NUCLEOTIDE SEQUENCE</scope>
    <source>
        <strain evidence="1">K2</strain>
    </source>
</reference>
<sequence>MAADFKCVIRTIRTTFKDIDFQNRFAFEDEVQNALHLLVEKHRVGTGSIQEVLCSQIAARDILLEEIQHWIATIKRRLTPRMKAHNAWQIEFKRDIPIQVFSLFLKAVRKARSAFGVSYTETKKAIFIQYTEK</sequence>
<keyword evidence="2" id="KW-1185">Reference proteome</keyword>
<evidence type="ECO:0000313" key="1">
    <source>
        <dbReference type="EMBL" id="KAK2553461.1"/>
    </source>
</evidence>
<dbReference type="EMBL" id="JARQWQ010000077">
    <property type="protein sequence ID" value="KAK2553461.1"/>
    <property type="molecule type" value="Genomic_DNA"/>
</dbReference>
<name>A0AAD9Q315_ACRCE</name>
<comment type="caution">
    <text evidence="1">The sequence shown here is derived from an EMBL/GenBank/DDBJ whole genome shotgun (WGS) entry which is preliminary data.</text>
</comment>
<proteinExistence type="predicted"/>
<reference evidence="1" key="2">
    <citation type="journal article" date="2023" name="Science">
        <title>Genomic signatures of disease resistance in endangered staghorn corals.</title>
        <authorList>
            <person name="Vollmer S.V."/>
            <person name="Selwyn J.D."/>
            <person name="Despard B.A."/>
            <person name="Roesel C.L."/>
        </authorList>
    </citation>
    <scope>NUCLEOTIDE SEQUENCE</scope>
    <source>
        <strain evidence="1">K2</strain>
    </source>
</reference>